<dbReference type="AlphaFoldDB" id="A0A372LB96"/>
<name>A0A372LB96_9BACI</name>
<dbReference type="OrthoDB" id="9800154at2"/>
<dbReference type="InterPro" id="IPR036513">
    <property type="entry name" value="STAS_dom_sf"/>
</dbReference>
<feature type="domain" description="STAS" evidence="2">
    <location>
        <begin position="166"/>
        <end position="277"/>
    </location>
</feature>
<dbReference type="RefSeq" id="WP_117322917.1">
    <property type="nucleotide sequence ID" value="NZ_QVTD01000007.1"/>
</dbReference>
<sequence length="283" mass="32214">MTSINQQLYEYIIENSSTITQKWFNEKSNFSGEFYSNNPNPKIDKILREQHALTIKTIAYAFLEEESTFHEQQLIWADTVAQSRIENNTPIHDVLEALSKTRETIWEYVETFVNKNEDMVTTQNILKWSNVFNAGFDRLLYHFSERYYQLSNSRLTAQQSLILELSTPVIPISEGVAVLPIVGDIDTTRARSLLEIVPQKCSELGINQLFIDVSGVSIVDTMVANEMFNLIKILDLLGMKTNVSGIRPEVAQTSIQLGLDWSGIRTFSSLKQALAITGVNHMR</sequence>
<dbReference type="Gene3D" id="3.30.750.24">
    <property type="entry name" value="STAS domain"/>
    <property type="match status" value="1"/>
</dbReference>
<dbReference type="PANTHER" id="PTHR33745">
    <property type="entry name" value="RSBT ANTAGONIST PROTEIN RSBS-RELATED"/>
    <property type="match status" value="1"/>
</dbReference>
<dbReference type="PROSITE" id="PS50801">
    <property type="entry name" value="STAS"/>
    <property type="match status" value="1"/>
</dbReference>
<dbReference type="SUPFAM" id="SSF52091">
    <property type="entry name" value="SpoIIaa-like"/>
    <property type="match status" value="1"/>
</dbReference>
<dbReference type="PANTHER" id="PTHR33745:SF3">
    <property type="entry name" value="RSBT CO-ANTAGONIST PROTEIN RSBRC"/>
    <property type="match status" value="1"/>
</dbReference>
<dbReference type="InterPro" id="IPR002645">
    <property type="entry name" value="STAS_dom"/>
</dbReference>
<accession>A0A372LB96</accession>
<dbReference type="EMBL" id="QVTD01000007">
    <property type="protein sequence ID" value="RFU63111.1"/>
    <property type="molecule type" value="Genomic_DNA"/>
</dbReference>
<dbReference type="Pfam" id="PF01740">
    <property type="entry name" value="STAS"/>
    <property type="match status" value="1"/>
</dbReference>
<organism evidence="3 4">
    <name type="scientific">Peribacillus glennii</name>
    <dbReference type="NCBI Taxonomy" id="2303991"/>
    <lineage>
        <taxon>Bacteria</taxon>
        <taxon>Bacillati</taxon>
        <taxon>Bacillota</taxon>
        <taxon>Bacilli</taxon>
        <taxon>Bacillales</taxon>
        <taxon>Bacillaceae</taxon>
        <taxon>Peribacillus</taxon>
    </lineage>
</organism>
<dbReference type="Proteomes" id="UP000262939">
    <property type="component" value="Unassembled WGS sequence"/>
</dbReference>
<evidence type="ECO:0000313" key="4">
    <source>
        <dbReference type="Proteomes" id="UP000262939"/>
    </source>
</evidence>
<dbReference type="InterPro" id="IPR051932">
    <property type="entry name" value="Bact_StressResp_Reg"/>
</dbReference>
<protein>
    <submittedName>
        <fullName evidence="3">STAS domain-containing protein</fullName>
    </submittedName>
</protein>
<evidence type="ECO:0000256" key="1">
    <source>
        <dbReference type="ARBA" id="ARBA00022553"/>
    </source>
</evidence>
<gene>
    <name evidence="3" type="ORF">D0466_12490</name>
</gene>
<dbReference type="CDD" id="cd07041">
    <property type="entry name" value="STAS_RsbR_RsbS_like"/>
    <property type="match status" value="1"/>
</dbReference>
<keyword evidence="1" id="KW-0597">Phosphoprotein</keyword>
<evidence type="ECO:0000313" key="3">
    <source>
        <dbReference type="EMBL" id="RFU63111.1"/>
    </source>
</evidence>
<dbReference type="Gene3D" id="1.10.490.70">
    <property type="entry name" value="Histidine kinase N-terminal domain"/>
    <property type="match status" value="1"/>
</dbReference>
<reference evidence="3 4" key="1">
    <citation type="submission" date="2018-08" db="EMBL/GenBank/DDBJ databases">
        <title>Bacillus chawlae sp. nov., Bacillus glennii sp. nov., and Bacillus saganii sp. nov. Isolated from the Vehicle Assembly Building at Kennedy Space Center where the Viking Spacecraft were Assembled.</title>
        <authorList>
            <person name="Seuylemezian A."/>
            <person name="Vaishampayan P."/>
        </authorList>
    </citation>
    <scope>NUCLEOTIDE SEQUENCE [LARGE SCALE GENOMIC DNA]</scope>
    <source>
        <strain evidence="3 4">V44-8</strain>
    </source>
</reference>
<comment type="caution">
    <text evidence="3">The sequence shown here is derived from an EMBL/GenBank/DDBJ whole genome shotgun (WGS) entry which is preliminary data.</text>
</comment>
<evidence type="ECO:0000259" key="2">
    <source>
        <dbReference type="PROSITE" id="PS50801"/>
    </source>
</evidence>
<proteinExistence type="predicted"/>
<keyword evidence="4" id="KW-1185">Reference proteome</keyword>